<evidence type="ECO:0000313" key="4">
    <source>
        <dbReference type="Proteomes" id="UP001237823"/>
    </source>
</evidence>
<dbReference type="InterPro" id="IPR048350">
    <property type="entry name" value="S-Me-THD-like_C"/>
</dbReference>
<dbReference type="Proteomes" id="UP001237823">
    <property type="component" value="Unassembled WGS sequence"/>
</dbReference>
<gene>
    <name evidence="3" type="ORF">QUG92_00035</name>
</gene>
<sequence>MHQGEQRDGAVTSLQAGDVDDFARGTALLGCGGGGQVDHMASALRRALGAGGVPVVPVAGGTRAVIAVGLVGSTTVLEEKTPSGRELPDALAAVERWTGRRADAVVAAQIGGVTGPAAALTAHAAGLPLLDADLVGRATPRIDQLSLFVDPLPAVTAAAVTSSGLRIVVDAPDPRDLETVWREAVSHSGGWAAFAIGPVDADVLAARCIPGSVTRAVRTGRAATAASDVEGFVASLAGARTVARGRVLDVQRTGDAVAFVHGSMAVRDAATGAIARIEAGSEWVHCLVDGEPVASTPSCIVVVDARSLRPVTTERARVGDELAVLVLPGAPWWWAAPHRTARVAPRAFGIDADTVPEVLS</sequence>
<dbReference type="SUPFAM" id="SSF160991">
    <property type="entry name" value="CV3147-like"/>
    <property type="match status" value="1"/>
</dbReference>
<evidence type="ECO:0000313" key="3">
    <source>
        <dbReference type="EMBL" id="MDM7883483.1"/>
    </source>
</evidence>
<name>A0ABT7T1M2_9MICO</name>
<reference evidence="3 4" key="1">
    <citation type="submission" date="2023-06" db="EMBL/GenBank/DDBJ databases">
        <authorList>
            <person name="Feng G."/>
            <person name="Li J."/>
            <person name="Zhu H."/>
        </authorList>
    </citation>
    <scope>NUCLEOTIDE SEQUENCE [LARGE SCALE GENOMIC DNA]</scope>
    <source>
        <strain evidence="3 4">RHCKG23</strain>
    </source>
</reference>
<comment type="caution">
    <text evidence="3">The sequence shown here is derived from an EMBL/GenBank/DDBJ whole genome shotgun (WGS) entry which is preliminary data.</text>
</comment>
<evidence type="ECO:0000259" key="1">
    <source>
        <dbReference type="Pfam" id="PF06032"/>
    </source>
</evidence>
<dbReference type="EMBL" id="JAUCML010000001">
    <property type="protein sequence ID" value="MDM7883483.1"/>
    <property type="molecule type" value="Genomic_DNA"/>
</dbReference>
<keyword evidence="4" id="KW-1185">Reference proteome</keyword>
<dbReference type="Pfam" id="PF06032">
    <property type="entry name" value="S-Me-THD_N"/>
    <property type="match status" value="1"/>
</dbReference>
<dbReference type="InterPro" id="IPR027479">
    <property type="entry name" value="S-Me-THD_N_sf"/>
</dbReference>
<dbReference type="RefSeq" id="WP_289457069.1">
    <property type="nucleotide sequence ID" value="NZ_JAUCML010000001.1"/>
</dbReference>
<proteinExistence type="predicted"/>
<dbReference type="Pfam" id="PF20906">
    <property type="entry name" value="S-Me-THD_C"/>
    <property type="match status" value="1"/>
</dbReference>
<feature type="domain" description="S-Me-THD-like C-terminal" evidence="2">
    <location>
        <begin position="175"/>
        <end position="356"/>
    </location>
</feature>
<evidence type="ECO:0000259" key="2">
    <source>
        <dbReference type="Pfam" id="PF20906"/>
    </source>
</evidence>
<dbReference type="Gene3D" id="3.40.1610.10">
    <property type="entry name" value="CV3147-like domain"/>
    <property type="match status" value="1"/>
</dbReference>
<organism evidence="3 4">
    <name type="scientific">Curtobacterium citri</name>
    <dbReference type="NCBI Taxonomy" id="3055139"/>
    <lineage>
        <taxon>Bacteria</taxon>
        <taxon>Bacillati</taxon>
        <taxon>Actinomycetota</taxon>
        <taxon>Actinomycetes</taxon>
        <taxon>Micrococcales</taxon>
        <taxon>Microbacteriaceae</taxon>
        <taxon>Curtobacterium</taxon>
    </lineage>
</organism>
<accession>A0ABT7T1M2</accession>
<dbReference type="InterPro" id="IPR010318">
    <property type="entry name" value="S-Me-THD_N"/>
</dbReference>
<protein>
    <submittedName>
        <fullName evidence="3">DUF917 domain-containing protein</fullName>
    </submittedName>
</protein>
<feature type="domain" description="S-Me-THD N-terminal" evidence="1">
    <location>
        <begin position="18"/>
        <end position="170"/>
    </location>
</feature>